<comment type="caution">
    <text evidence="2">The sequence shown here is derived from an EMBL/GenBank/DDBJ whole genome shotgun (WGS) entry which is preliminary data.</text>
</comment>
<sequence length="325" mass="36593">MATSTSPSLDRFAWCLLPSQTTTTRLSPILSPDIISTLVTTVPSSRNGTQFIYPRWIHHNHRRQNPPSDSRIRKPLRKRQKNTIKPTIFDVPRARNCGADNSFLSTETTGMMDYTCGGSSTEEEDMTEIENEYRNRMTTDNTDRPAETIFGKGVKVWKSFSGSGRIYADLEDHIKKQQREKLLWKDEKQKLGMGAGGKRKRGEKMTNEGVSGLPVKYAREMDYSMQVKTETSDEDQMLTDQMSDKKQSSNHNEPGTYTDGNITYPDLPVLINTFVANTGIDLPPQPHRVRVEQDLPTFHVTSGGCPRTYPSSGYTAARTTSSSPQ</sequence>
<dbReference type="RefSeq" id="XP_065961996.1">
    <property type="nucleotide sequence ID" value="XM_066107547.1"/>
</dbReference>
<feature type="region of interest" description="Disordered" evidence="1">
    <location>
        <begin position="228"/>
        <end position="261"/>
    </location>
</feature>
<feature type="region of interest" description="Disordered" evidence="1">
    <location>
        <begin position="301"/>
        <end position="325"/>
    </location>
</feature>
<proteinExistence type="predicted"/>
<dbReference type="Proteomes" id="UP000245464">
    <property type="component" value="Chromosome 5"/>
</dbReference>
<evidence type="ECO:0000313" key="3">
    <source>
        <dbReference type="Proteomes" id="UP000245464"/>
    </source>
</evidence>
<protein>
    <submittedName>
        <fullName evidence="2">Uncharacterized protein</fullName>
    </submittedName>
</protein>
<reference evidence="2 3" key="1">
    <citation type="journal article" date="2018" name="BMC Genomics">
        <title>Comparative genomics of the wheat fungal pathogen Pyrenophora tritici-repentis reveals chromosomal variations and genome plasticity.</title>
        <authorList>
            <person name="Moolhuijzen P."/>
            <person name="See P.T."/>
            <person name="Hane J.K."/>
            <person name="Shi G."/>
            <person name="Liu Z."/>
            <person name="Oliver R.P."/>
            <person name="Moffat C.S."/>
        </authorList>
    </citation>
    <scope>NUCLEOTIDE SEQUENCE [LARGE SCALE GENOMIC DNA]</scope>
    <source>
        <strain evidence="2">M4</strain>
    </source>
</reference>
<dbReference type="EMBL" id="NQIK02000005">
    <property type="protein sequence ID" value="KAF7570417.1"/>
    <property type="molecule type" value="Genomic_DNA"/>
</dbReference>
<organism evidence="2 3">
    <name type="scientific">Pyrenophora tritici-repentis</name>
    <dbReference type="NCBI Taxonomy" id="45151"/>
    <lineage>
        <taxon>Eukaryota</taxon>
        <taxon>Fungi</taxon>
        <taxon>Dikarya</taxon>
        <taxon>Ascomycota</taxon>
        <taxon>Pezizomycotina</taxon>
        <taxon>Dothideomycetes</taxon>
        <taxon>Pleosporomycetidae</taxon>
        <taxon>Pleosporales</taxon>
        <taxon>Pleosporineae</taxon>
        <taxon>Pleosporaceae</taxon>
        <taxon>Pyrenophora</taxon>
    </lineage>
</organism>
<name>A0A317A929_9PLEO</name>
<feature type="compositionally biased region" description="Polar residues" evidence="1">
    <location>
        <begin position="249"/>
        <end position="261"/>
    </location>
</feature>
<feature type="compositionally biased region" description="Polar residues" evidence="1">
    <location>
        <begin position="309"/>
        <end position="325"/>
    </location>
</feature>
<evidence type="ECO:0000313" key="2">
    <source>
        <dbReference type="EMBL" id="KAF7570417.1"/>
    </source>
</evidence>
<dbReference type="AlphaFoldDB" id="A0A317A929"/>
<dbReference type="GeneID" id="90956593"/>
<evidence type="ECO:0000256" key="1">
    <source>
        <dbReference type="SAM" id="MobiDB-lite"/>
    </source>
</evidence>
<accession>A0A317A929</accession>
<dbReference type="KEGG" id="ptrr:90956593"/>
<gene>
    <name evidence="2" type="ORF">PtrM4_104190</name>
</gene>